<dbReference type="EMBL" id="NSJV01000573">
    <property type="protein sequence ID" value="PAU45241.1"/>
    <property type="molecule type" value="Genomic_DNA"/>
</dbReference>
<proteinExistence type="predicted"/>
<evidence type="ECO:0000313" key="1">
    <source>
        <dbReference type="EMBL" id="PAU45241.1"/>
    </source>
</evidence>
<reference evidence="1 2" key="1">
    <citation type="submission" date="2017-08" db="EMBL/GenBank/DDBJ databases">
        <title>Genome sequence of Streptomyces albireticuli NRRL B-1670.</title>
        <authorList>
            <person name="Graham D.E."/>
            <person name="Mahan K.M."/>
            <person name="Klingeman D.M."/>
            <person name="Hettich R.L."/>
            <person name="Parry R.J."/>
            <person name="Spain J.C."/>
        </authorList>
    </citation>
    <scope>NUCLEOTIDE SEQUENCE [LARGE SCALE GENOMIC DNA]</scope>
    <source>
        <strain evidence="1 2">NRRL B-1670</strain>
    </source>
</reference>
<comment type="caution">
    <text evidence="1">The sequence shown here is derived from an EMBL/GenBank/DDBJ whole genome shotgun (WGS) entry which is preliminary data.</text>
</comment>
<keyword evidence="2" id="KW-1185">Reference proteome</keyword>
<evidence type="ECO:0000313" key="2">
    <source>
        <dbReference type="Proteomes" id="UP000218944"/>
    </source>
</evidence>
<dbReference type="AlphaFoldDB" id="A0A2A2D150"/>
<gene>
    <name evidence="1" type="ORF">CK936_30560</name>
</gene>
<sequence>MRGEHTATGLEEFRPVYHPAGFDHALRVAVEEVRAGRWIAMRDLLARTGTNWPLRSARTQVLGVVAAGSTTVEAWATEERDNPEARVMWARVLVQRAQRAHRKHYAGVQDLELVARQACWIAAEAMPADPVPWVCLLALARLDEFQQRPEHRMQPWEYMLPPGPWGLLRHVWDRDQCSREAFHRMFKFLSCCTAGGTSVLAVDFGRWVASWAPDGSALLALPLYAYAESHHQQLEESRRKGRVDPLLRRQWADDPARGDAARAFHRWFAAVEHQDPATRSVPDLSHLAFALWAGHRYIDAAMVFDALGPYAALQPWGYVTDDPNRPEMAEAAFVRARQQCLAARKAHRTKQLS</sequence>
<accession>A0A2A2D150</accession>
<dbReference type="Proteomes" id="UP000218944">
    <property type="component" value="Unassembled WGS sequence"/>
</dbReference>
<evidence type="ECO:0008006" key="3">
    <source>
        <dbReference type="Google" id="ProtNLM"/>
    </source>
</evidence>
<organism evidence="1 2">
    <name type="scientific">Streptomyces albireticuli</name>
    <dbReference type="NCBI Taxonomy" id="1940"/>
    <lineage>
        <taxon>Bacteria</taxon>
        <taxon>Bacillati</taxon>
        <taxon>Actinomycetota</taxon>
        <taxon>Actinomycetes</taxon>
        <taxon>Kitasatosporales</taxon>
        <taxon>Streptomycetaceae</taxon>
        <taxon>Streptomyces</taxon>
    </lineage>
</organism>
<name>A0A2A2D150_9ACTN</name>
<dbReference type="RefSeq" id="WP_095584190.1">
    <property type="nucleotide sequence ID" value="NZ_JAJQQQ010000049.1"/>
</dbReference>
<protein>
    <recommendedName>
        <fullName evidence="3">DUF4034 domain-containing protein</fullName>
    </recommendedName>
</protein>